<evidence type="ECO:0000313" key="2">
    <source>
        <dbReference type="EMBL" id="MFC0389824.1"/>
    </source>
</evidence>
<feature type="transmembrane region" description="Helical" evidence="1">
    <location>
        <begin position="32"/>
        <end position="53"/>
    </location>
</feature>
<feature type="transmembrane region" description="Helical" evidence="1">
    <location>
        <begin position="7"/>
        <end position="26"/>
    </location>
</feature>
<dbReference type="EMBL" id="JBHLVF010000003">
    <property type="protein sequence ID" value="MFC0389824.1"/>
    <property type="molecule type" value="Genomic_DNA"/>
</dbReference>
<keyword evidence="1" id="KW-0472">Membrane</keyword>
<reference evidence="2 3" key="1">
    <citation type="submission" date="2024-09" db="EMBL/GenBank/DDBJ databases">
        <authorList>
            <person name="Sun Q."/>
            <person name="Mori K."/>
        </authorList>
    </citation>
    <scope>NUCLEOTIDE SEQUENCE [LARGE SCALE GENOMIC DNA]</scope>
    <source>
        <strain evidence="2 3">CCM 4839</strain>
    </source>
</reference>
<dbReference type="RefSeq" id="WP_204821774.1">
    <property type="nucleotide sequence ID" value="NZ_JANHOF010000015.1"/>
</dbReference>
<proteinExistence type="predicted"/>
<protein>
    <recommendedName>
        <fullName evidence="4">Holin</fullName>
    </recommendedName>
</protein>
<accession>A0ABV6J1U0</accession>
<evidence type="ECO:0008006" key="4">
    <source>
        <dbReference type="Google" id="ProtNLM"/>
    </source>
</evidence>
<evidence type="ECO:0000313" key="3">
    <source>
        <dbReference type="Proteomes" id="UP001589818"/>
    </source>
</evidence>
<sequence length="60" mass="6359">MNKFFNYLGGVIGGFGLIYVPVSDLLTSLEPLFDAVGIITVSVFAVALVVNGVRSLLNKV</sequence>
<organism evidence="2 3">
    <name type="scientific">Paenibacillus mendelii</name>
    <dbReference type="NCBI Taxonomy" id="206163"/>
    <lineage>
        <taxon>Bacteria</taxon>
        <taxon>Bacillati</taxon>
        <taxon>Bacillota</taxon>
        <taxon>Bacilli</taxon>
        <taxon>Bacillales</taxon>
        <taxon>Paenibacillaceae</taxon>
        <taxon>Paenibacillus</taxon>
    </lineage>
</organism>
<evidence type="ECO:0000256" key="1">
    <source>
        <dbReference type="SAM" id="Phobius"/>
    </source>
</evidence>
<dbReference type="Proteomes" id="UP001589818">
    <property type="component" value="Unassembled WGS sequence"/>
</dbReference>
<keyword evidence="1" id="KW-1133">Transmembrane helix</keyword>
<keyword evidence="1" id="KW-0812">Transmembrane</keyword>
<comment type="caution">
    <text evidence="2">The sequence shown here is derived from an EMBL/GenBank/DDBJ whole genome shotgun (WGS) entry which is preliminary data.</text>
</comment>
<name>A0ABV6J1U0_9BACL</name>
<keyword evidence="3" id="KW-1185">Reference proteome</keyword>
<gene>
    <name evidence="2" type="ORF">ACFFJ8_00390</name>
</gene>